<protein>
    <submittedName>
        <fullName evidence="7">Sugar-binding transcriptional regulator</fullName>
    </submittedName>
</protein>
<dbReference type="InterPro" id="IPR007324">
    <property type="entry name" value="Sugar-bd_dom_put"/>
</dbReference>
<comment type="similarity">
    <text evidence="1">Belongs to the SorC transcriptional regulatory family.</text>
</comment>
<gene>
    <name evidence="7" type="ORF">PCC79_01915</name>
</gene>
<sequence length="331" mass="35563">MDRPTLGRRAGAAVGVDLRLVTKVAWMYHEEGRKQTEIAEELHISQSRVSRLLKSAVQSGIVRTLVQPPPGVFTALEGAIEKTFGIAECLIVEARESEQAITNDLGLAAADYLMASLLPTETIGLSSWSATWLGATRHLRPFKEPVADHVVQLVGGVGSPAVQTQATLLLDRLARATGAEPLFLQTPGIVGDGRAREVIMADPAIRRVVDVWDQLTVALLGLGSIDPSPLLRDSGNVVPRALLDEIRDKGGVGDICARYFDAEGRPVDADLDGRIVGISEQQLRRIPRRVVAAGGLRKLPAIRGALRGHWLDVLITDSETAAQLIEDAPDA</sequence>
<dbReference type="PANTHER" id="PTHR34294:SF1">
    <property type="entry name" value="TRANSCRIPTIONAL REGULATOR LSRR"/>
    <property type="match status" value="1"/>
</dbReference>
<dbReference type="InterPro" id="IPR000835">
    <property type="entry name" value="HTH_MarR-typ"/>
</dbReference>
<dbReference type="Gene3D" id="1.10.10.60">
    <property type="entry name" value="Homeodomain-like"/>
    <property type="match status" value="1"/>
</dbReference>
<evidence type="ECO:0000313" key="7">
    <source>
        <dbReference type="EMBL" id="WZW98991.1"/>
    </source>
</evidence>
<evidence type="ECO:0000259" key="5">
    <source>
        <dbReference type="Pfam" id="PF04198"/>
    </source>
</evidence>
<evidence type="ECO:0000256" key="4">
    <source>
        <dbReference type="ARBA" id="ARBA00023163"/>
    </source>
</evidence>
<keyword evidence="8" id="KW-1185">Reference proteome</keyword>
<proteinExistence type="inferred from homology"/>
<dbReference type="PANTHER" id="PTHR34294">
    <property type="entry name" value="TRANSCRIPTIONAL REGULATOR-RELATED"/>
    <property type="match status" value="1"/>
</dbReference>
<evidence type="ECO:0000259" key="6">
    <source>
        <dbReference type="Pfam" id="PF12802"/>
    </source>
</evidence>
<feature type="domain" description="Sugar-binding" evidence="5">
    <location>
        <begin position="75"/>
        <end position="325"/>
    </location>
</feature>
<dbReference type="InterPro" id="IPR037171">
    <property type="entry name" value="NagB/RpiA_transferase-like"/>
</dbReference>
<keyword evidence="4" id="KW-0804">Transcription</keyword>
<evidence type="ECO:0000256" key="2">
    <source>
        <dbReference type="ARBA" id="ARBA00023015"/>
    </source>
</evidence>
<dbReference type="RefSeq" id="WP_342372847.1">
    <property type="nucleotide sequence ID" value="NZ_CP115965.1"/>
</dbReference>
<dbReference type="Gene3D" id="3.40.50.1360">
    <property type="match status" value="1"/>
</dbReference>
<keyword evidence="3" id="KW-0238">DNA-binding</keyword>
<dbReference type="Pfam" id="PF12802">
    <property type="entry name" value="MarR_2"/>
    <property type="match status" value="1"/>
</dbReference>
<evidence type="ECO:0000256" key="3">
    <source>
        <dbReference type="ARBA" id="ARBA00023125"/>
    </source>
</evidence>
<accession>A0ABZ3C8N9</accession>
<feature type="domain" description="HTH marR-type" evidence="6">
    <location>
        <begin position="26"/>
        <end position="64"/>
    </location>
</feature>
<evidence type="ECO:0000256" key="1">
    <source>
        <dbReference type="ARBA" id="ARBA00010466"/>
    </source>
</evidence>
<evidence type="ECO:0000313" key="8">
    <source>
        <dbReference type="Proteomes" id="UP001434337"/>
    </source>
</evidence>
<keyword evidence="2" id="KW-0805">Transcription regulation</keyword>
<dbReference type="InterPro" id="IPR051054">
    <property type="entry name" value="SorC_transcr_regulators"/>
</dbReference>
<organism evidence="7 8">
    <name type="scientific">Propioniciclava soli</name>
    <dbReference type="NCBI Taxonomy" id="2775081"/>
    <lineage>
        <taxon>Bacteria</taxon>
        <taxon>Bacillati</taxon>
        <taxon>Actinomycetota</taxon>
        <taxon>Actinomycetes</taxon>
        <taxon>Propionibacteriales</taxon>
        <taxon>Propionibacteriaceae</taxon>
        <taxon>Propioniciclava</taxon>
    </lineage>
</organism>
<reference evidence="7 8" key="1">
    <citation type="journal article" date="2023" name="Environ Microbiome">
        <title>A coral-associated actinobacterium mitigates coral bleaching under heat stress.</title>
        <authorList>
            <person name="Li J."/>
            <person name="Zou Y."/>
            <person name="Li Q."/>
            <person name="Zhang J."/>
            <person name="Bourne D.G."/>
            <person name="Lyu Y."/>
            <person name="Liu C."/>
            <person name="Zhang S."/>
        </authorList>
    </citation>
    <scope>NUCLEOTIDE SEQUENCE [LARGE SCALE GENOMIC DNA]</scope>
    <source>
        <strain evidence="7 8">SCSIO 13291</strain>
    </source>
</reference>
<dbReference type="Proteomes" id="UP001434337">
    <property type="component" value="Chromosome"/>
</dbReference>
<dbReference type="EMBL" id="CP115965">
    <property type="protein sequence ID" value="WZW98991.1"/>
    <property type="molecule type" value="Genomic_DNA"/>
</dbReference>
<dbReference type="Pfam" id="PF04198">
    <property type="entry name" value="Sugar-bind"/>
    <property type="match status" value="1"/>
</dbReference>
<dbReference type="SUPFAM" id="SSF100950">
    <property type="entry name" value="NagB/RpiA/CoA transferase-like"/>
    <property type="match status" value="1"/>
</dbReference>
<name>A0ABZ3C8N9_9ACTN</name>